<proteinExistence type="predicted"/>
<dbReference type="PATRIC" id="fig|400092.3.peg.3586"/>
<keyword evidence="3" id="KW-1185">Reference proteome</keyword>
<dbReference type="KEGG" id="pko:PKOR_16355"/>
<feature type="coiled-coil region" evidence="1">
    <location>
        <begin position="332"/>
        <end position="366"/>
    </location>
</feature>
<organism evidence="2 3">
    <name type="scientific">Pontibacter korlensis</name>
    <dbReference type="NCBI Taxonomy" id="400092"/>
    <lineage>
        <taxon>Bacteria</taxon>
        <taxon>Pseudomonadati</taxon>
        <taxon>Bacteroidota</taxon>
        <taxon>Cytophagia</taxon>
        <taxon>Cytophagales</taxon>
        <taxon>Hymenobacteraceae</taxon>
        <taxon>Pontibacter</taxon>
    </lineage>
</organism>
<sequence>MGRATFQHAELNGEEISIRSAVSGGKGYRCLGCGSPMMACIGNVQIPHFRHQADVGAAKECVWSDETYRHMVAKRILQMKRSIEVPPVKITVPPEYGDEEEVVIRGARTVQAHKVLIERYVYLDELGNVRLTRDEVPSKNLIAIKPDVLFLDHQDKIILMIEICATHKVDAEKLAKLITIGIDTVEVRIPPVPEMEDIEKILKRHHNTQWLYNYERAHTNFDPSAHLPKRKGPGAVFGRGRLPSGEDVRCRAFRLRNIIRQLEAYMGSGDFGRRKSEAADAIRQVKGAGVEAGKRFLRMDDAARAAAEKNIRKRDGLDEEVKQRHRGLEQRYQLTSGQVKGEEEELRREEEEVGREERELSFALAAEAIRASEEYAREEAELGASLEREESRVRERVDTLKARVSKLREERGAGEDEEAELWEQEKRLRAANYYVECQVESERHIDSWMRETLDGVNREANGIGDDVRRITGIKEKYLRLEGKADTGRQD</sequence>
<gene>
    <name evidence="2" type="ORF">PKOR_16355</name>
</gene>
<keyword evidence="1" id="KW-0175">Coiled coil</keyword>
<evidence type="ECO:0000313" key="3">
    <source>
        <dbReference type="Proteomes" id="UP000033109"/>
    </source>
</evidence>
<dbReference type="EMBL" id="CP009621">
    <property type="protein sequence ID" value="AKD04371.1"/>
    <property type="molecule type" value="Genomic_DNA"/>
</dbReference>
<evidence type="ECO:0000256" key="1">
    <source>
        <dbReference type="SAM" id="Coils"/>
    </source>
</evidence>
<feature type="coiled-coil region" evidence="1">
    <location>
        <begin position="390"/>
        <end position="417"/>
    </location>
</feature>
<dbReference type="AlphaFoldDB" id="A0A0E3UYD3"/>
<dbReference type="OrthoDB" id="1490774at2"/>
<name>A0A0E3UYD3_9BACT</name>
<reference evidence="2 3" key="1">
    <citation type="journal article" date="2015" name="Sci. Rep.">
        <title>Unraveling adaptation of Pontibacter korlensis to radiation and infertility in desert through complete genome and comparative transcriptomic analysis.</title>
        <authorList>
            <person name="Dai J."/>
            <person name="Dai W."/>
            <person name="Qiu C."/>
            <person name="Yang Z."/>
            <person name="Zhang Y."/>
            <person name="Zhou M."/>
            <person name="Zhang L."/>
            <person name="Fang C."/>
            <person name="Gao Q."/>
            <person name="Yang Q."/>
            <person name="Li X."/>
            <person name="Wang Z."/>
            <person name="Wang Z."/>
            <person name="Jia Z."/>
            <person name="Chen X."/>
        </authorList>
    </citation>
    <scope>NUCLEOTIDE SEQUENCE [LARGE SCALE GENOMIC DNA]</scope>
    <source>
        <strain evidence="2 3">X14-1T</strain>
    </source>
</reference>
<dbReference type="RefSeq" id="WP_046312153.1">
    <property type="nucleotide sequence ID" value="NZ_CBCSCY010000029.1"/>
</dbReference>
<evidence type="ECO:0000313" key="2">
    <source>
        <dbReference type="EMBL" id="AKD04371.1"/>
    </source>
</evidence>
<dbReference type="STRING" id="400092.PKOR_16355"/>
<protein>
    <submittedName>
        <fullName evidence="2">Uncharacterized protein</fullName>
    </submittedName>
</protein>
<dbReference type="Proteomes" id="UP000033109">
    <property type="component" value="Chromosome"/>
</dbReference>
<dbReference type="HOGENOM" id="CLU_556494_0_0_10"/>
<accession>A0A0E3UYD3</accession>